<evidence type="ECO:0000259" key="11">
    <source>
        <dbReference type="Pfam" id="PF25944"/>
    </source>
</evidence>
<keyword evidence="5" id="KW-0997">Cell inner membrane</keyword>
<reference evidence="13 14" key="1">
    <citation type="submission" date="2022-07" db="EMBL/GenBank/DDBJ databases">
        <title>Methylomonas rivi sp. nov., Methylomonas rosea sp. nov., Methylomonas aureus sp. nov. and Methylomonas subterranea sp. nov., four novel methanotrophs isolated from a freshwater creek and the deep terrestrial subsurface.</title>
        <authorList>
            <person name="Abin C."/>
            <person name="Sankaranarayanan K."/>
            <person name="Garner C."/>
            <person name="Sindelar R."/>
            <person name="Kotary K."/>
            <person name="Garner R."/>
            <person name="Barclay S."/>
            <person name="Lawson P."/>
            <person name="Krumholz L."/>
        </authorList>
    </citation>
    <scope>NUCLEOTIDE SEQUENCE [LARGE SCALE GENOMIC DNA]</scope>
    <source>
        <strain evidence="13 14">SURF-2</strain>
    </source>
</reference>
<dbReference type="SUPFAM" id="SSF111369">
    <property type="entry name" value="HlyD-like secretion proteins"/>
    <property type="match status" value="1"/>
</dbReference>
<comment type="caution">
    <text evidence="13">The sequence shown here is derived from an EMBL/GenBank/DDBJ whole genome shotgun (WGS) entry which is preliminary data.</text>
</comment>
<dbReference type="InterPro" id="IPR058627">
    <property type="entry name" value="MdtA-like_C"/>
</dbReference>
<evidence type="ECO:0000256" key="6">
    <source>
        <dbReference type="ARBA" id="ARBA00023136"/>
    </source>
</evidence>
<sequence length="422" mass="46065">MTEQVSATPAPPPRPRRWPWFAVLLILGFSGGGLYYFSVRPVDGHDESIKNKGGRFSRYNDNSPAVVSVETARSGDFPVFLNALGTVTALRSVTVRSRVDGELIRVAFREGQMVKEGELLAEIDPRPYRIQVRQAEGQLLRDQALLKNAELDQQRYQTLLEQDSIAAQQTVTQEALVKQYRGSVEMDQAQLANARLQLEFARISAPIAGLVGLRQVDQGNMVRAGDANGLAVITQVQPISVVFTLPEDQLPAVAQRYRSDKELSVDAYDRSGQLKLASGKLIAIDNQIDPATGTVKLRARFDNREHSLFVNQFVNVRLHLDTLRDVTQVSGAAIQHDAEGAYLYVIDAENIAHLRRIEAGPVQDDKVALPAHLAAGESVVISGHDRVKDGAAVDVAERDGRPVAGKPKPPAGQGPGKPGRPD</sequence>
<dbReference type="InterPro" id="IPR058625">
    <property type="entry name" value="MdtA-like_BSH"/>
</dbReference>
<evidence type="ECO:0000256" key="4">
    <source>
        <dbReference type="ARBA" id="ARBA00022475"/>
    </source>
</evidence>
<comment type="similarity">
    <text evidence="2">Belongs to the membrane fusion protein (MFP) (TC 8.A.1) family.</text>
</comment>
<feature type="region of interest" description="Disordered" evidence="7">
    <location>
        <begin position="395"/>
        <end position="422"/>
    </location>
</feature>
<keyword evidence="4" id="KW-1003">Cell membrane</keyword>
<feature type="domain" description="Multidrug resistance protein MdtA-like beta-barrel" evidence="11">
    <location>
        <begin position="238"/>
        <end position="322"/>
    </location>
</feature>
<dbReference type="Pfam" id="PF25944">
    <property type="entry name" value="Beta-barrel_RND"/>
    <property type="match status" value="1"/>
</dbReference>
<evidence type="ECO:0000256" key="2">
    <source>
        <dbReference type="ARBA" id="ARBA00009477"/>
    </source>
</evidence>
<dbReference type="InterPro" id="IPR058624">
    <property type="entry name" value="MdtA-like_HH"/>
</dbReference>
<dbReference type="RefSeq" id="WP_256604437.1">
    <property type="nucleotide sequence ID" value="NZ_JANIBJ010000060.1"/>
</dbReference>
<evidence type="ECO:0000259" key="10">
    <source>
        <dbReference type="Pfam" id="PF25917"/>
    </source>
</evidence>
<accession>A0ABT1TLJ8</accession>
<dbReference type="NCBIfam" id="TIGR01730">
    <property type="entry name" value="RND_mfp"/>
    <property type="match status" value="1"/>
</dbReference>
<evidence type="ECO:0000259" key="12">
    <source>
        <dbReference type="Pfam" id="PF25967"/>
    </source>
</evidence>
<dbReference type="InterPro" id="IPR006143">
    <property type="entry name" value="RND_pump_MFP"/>
</dbReference>
<evidence type="ECO:0000313" key="13">
    <source>
        <dbReference type="EMBL" id="MCQ8106335.1"/>
    </source>
</evidence>
<dbReference type="Gene3D" id="1.10.287.470">
    <property type="entry name" value="Helix hairpin bin"/>
    <property type="match status" value="1"/>
</dbReference>
<protein>
    <submittedName>
        <fullName evidence="13">MdtA/MuxA family multidrug efflux RND transporter periplasmic adaptor subunit</fullName>
    </submittedName>
</protein>
<evidence type="ECO:0000256" key="3">
    <source>
        <dbReference type="ARBA" id="ARBA00022448"/>
    </source>
</evidence>
<feature type="transmembrane region" description="Helical" evidence="8">
    <location>
        <begin position="18"/>
        <end position="37"/>
    </location>
</feature>
<evidence type="ECO:0000256" key="8">
    <source>
        <dbReference type="SAM" id="Phobius"/>
    </source>
</evidence>
<evidence type="ECO:0000256" key="7">
    <source>
        <dbReference type="SAM" id="MobiDB-lite"/>
    </source>
</evidence>
<evidence type="ECO:0000256" key="5">
    <source>
        <dbReference type="ARBA" id="ARBA00022519"/>
    </source>
</evidence>
<proteinExistence type="inferred from homology"/>
<feature type="compositionally biased region" description="Gly residues" evidence="7">
    <location>
        <begin position="413"/>
        <end position="422"/>
    </location>
</feature>
<feature type="domain" description="Multidrug resistance protein MdtA-like barrel-sandwich hybrid" evidence="10">
    <location>
        <begin position="91"/>
        <end position="234"/>
    </location>
</feature>
<gene>
    <name evidence="13" type="ORF">NP590_19685</name>
</gene>
<dbReference type="Pfam" id="PF25876">
    <property type="entry name" value="HH_MFP_RND"/>
    <property type="match status" value="1"/>
</dbReference>
<evidence type="ECO:0000259" key="9">
    <source>
        <dbReference type="Pfam" id="PF25876"/>
    </source>
</evidence>
<keyword evidence="8" id="KW-0812">Transmembrane</keyword>
<keyword evidence="3" id="KW-0813">Transport</keyword>
<name>A0ABT1TLJ8_9GAMM</name>
<evidence type="ECO:0000256" key="1">
    <source>
        <dbReference type="ARBA" id="ARBA00004236"/>
    </source>
</evidence>
<dbReference type="Proteomes" id="UP001524499">
    <property type="component" value="Unassembled WGS sequence"/>
</dbReference>
<organism evidence="13 14">
    <name type="scientific">Methylomonas subterranea</name>
    <dbReference type="NCBI Taxonomy" id="2952225"/>
    <lineage>
        <taxon>Bacteria</taxon>
        <taxon>Pseudomonadati</taxon>
        <taxon>Pseudomonadota</taxon>
        <taxon>Gammaproteobacteria</taxon>
        <taxon>Methylococcales</taxon>
        <taxon>Methylococcaceae</taxon>
        <taxon>Methylomonas</taxon>
    </lineage>
</organism>
<dbReference type="NCBIfam" id="NF008589">
    <property type="entry name" value="PRK11556.1"/>
    <property type="match status" value="1"/>
</dbReference>
<dbReference type="Gene3D" id="2.40.30.170">
    <property type="match status" value="1"/>
</dbReference>
<dbReference type="Gene3D" id="2.40.50.100">
    <property type="match status" value="1"/>
</dbReference>
<dbReference type="InterPro" id="IPR058626">
    <property type="entry name" value="MdtA-like_b-barrel"/>
</dbReference>
<dbReference type="Gene3D" id="2.40.420.20">
    <property type="match status" value="1"/>
</dbReference>
<dbReference type="EMBL" id="JANIBJ010000060">
    <property type="protein sequence ID" value="MCQ8106335.1"/>
    <property type="molecule type" value="Genomic_DNA"/>
</dbReference>
<keyword evidence="8" id="KW-1133">Transmembrane helix</keyword>
<comment type="subcellular location">
    <subcellularLocation>
        <location evidence="1">Cell membrane</location>
    </subcellularLocation>
</comment>
<evidence type="ECO:0000313" key="14">
    <source>
        <dbReference type="Proteomes" id="UP001524499"/>
    </source>
</evidence>
<keyword evidence="6 8" id="KW-0472">Membrane</keyword>
<dbReference type="PANTHER" id="PTHR30469:SF12">
    <property type="entry name" value="MULTIDRUG RESISTANCE PROTEIN MDTA"/>
    <property type="match status" value="1"/>
</dbReference>
<feature type="domain" description="Multidrug resistance protein MdtA-like C-terminal permuted SH3" evidence="12">
    <location>
        <begin position="332"/>
        <end position="386"/>
    </location>
</feature>
<dbReference type="Pfam" id="PF25917">
    <property type="entry name" value="BSH_RND"/>
    <property type="match status" value="1"/>
</dbReference>
<dbReference type="Pfam" id="PF25967">
    <property type="entry name" value="RND-MFP_C"/>
    <property type="match status" value="1"/>
</dbReference>
<dbReference type="PANTHER" id="PTHR30469">
    <property type="entry name" value="MULTIDRUG RESISTANCE PROTEIN MDTA"/>
    <property type="match status" value="1"/>
</dbReference>
<keyword evidence="14" id="KW-1185">Reference proteome</keyword>
<feature type="domain" description="Multidrug resistance protein MdtA-like alpha-helical hairpin" evidence="9">
    <location>
        <begin position="132"/>
        <end position="200"/>
    </location>
</feature>